<feature type="transmembrane region" description="Helical" evidence="1">
    <location>
        <begin position="34"/>
        <end position="56"/>
    </location>
</feature>
<feature type="transmembrane region" description="Helical" evidence="1">
    <location>
        <begin position="95"/>
        <end position="119"/>
    </location>
</feature>
<name>A0A246FGA8_9BACT</name>
<feature type="transmembrane region" description="Helical" evidence="1">
    <location>
        <begin position="6"/>
        <end position="22"/>
    </location>
</feature>
<keyword evidence="1" id="KW-1133">Transmembrane helix</keyword>
<accession>A0A246FGA8</accession>
<keyword evidence="1" id="KW-0812">Transmembrane</keyword>
<keyword evidence="3" id="KW-1185">Reference proteome</keyword>
<comment type="caution">
    <text evidence="2">The sequence shown here is derived from an EMBL/GenBank/DDBJ whole genome shotgun (WGS) entry which is preliminary data.</text>
</comment>
<organism evidence="2 3">
    <name type="scientific">Hymenobacter amundsenii</name>
    <dbReference type="NCBI Taxonomy" id="2006685"/>
    <lineage>
        <taxon>Bacteria</taxon>
        <taxon>Pseudomonadati</taxon>
        <taxon>Bacteroidota</taxon>
        <taxon>Cytophagia</taxon>
        <taxon>Cytophagales</taxon>
        <taxon>Hymenobacteraceae</taxon>
        <taxon>Hymenobacter</taxon>
    </lineage>
</organism>
<evidence type="ECO:0000313" key="2">
    <source>
        <dbReference type="EMBL" id="OWP61544.1"/>
    </source>
</evidence>
<reference evidence="2 3" key="1">
    <citation type="submission" date="2017-06" db="EMBL/GenBank/DDBJ databases">
        <title>Hymenobacter amundsenii sp. nov. isolated from regoliths in Antarctica.</title>
        <authorList>
            <person name="Sedlacek I."/>
            <person name="Kralova S."/>
            <person name="Pantucek R."/>
            <person name="Svec P."/>
            <person name="Holochova P."/>
            <person name="Stankova E."/>
            <person name="Vrbovska V."/>
            <person name="Busse H.-J."/>
        </authorList>
    </citation>
    <scope>NUCLEOTIDE SEQUENCE [LARGE SCALE GENOMIC DNA]</scope>
    <source>
        <strain evidence="2 3">CCM 8682</strain>
    </source>
</reference>
<dbReference type="Proteomes" id="UP000197277">
    <property type="component" value="Unassembled WGS sequence"/>
</dbReference>
<gene>
    <name evidence="2" type="ORF">CDA63_18955</name>
</gene>
<feature type="transmembrane region" description="Helical" evidence="1">
    <location>
        <begin position="62"/>
        <end position="83"/>
    </location>
</feature>
<evidence type="ECO:0000256" key="1">
    <source>
        <dbReference type="SAM" id="Phobius"/>
    </source>
</evidence>
<protein>
    <submittedName>
        <fullName evidence="2">Uncharacterized protein</fullName>
    </submittedName>
</protein>
<sequence>MPSFYYKLLLFAAMLLLTRWGLRVLQRRLGVAMQYYLLVGTTGLLALVLFNMPLAFLDRIPMLGFTLNSWHVVLWFASLWYSFGALFRTSSIPRLLSLPCFFCSLLFCLMLAGAGLLWVSTGGVGLSI</sequence>
<dbReference type="AlphaFoldDB" id="A0A246FGA8"/>
<evidence type="ECO:0000313" key="3">
    <source>
        <dbReference type="Proteomes" id="UP000197277"/>
    </source>
</evidence>
<keyword evidence="1" id="KW-0472">Membrane</keyword>
<proteinExistence type="predicted"/>
<dbReference type="EMBL" id="NIRR01000057">
    <property type="protein sequence ID" value="OWP61544.1"/>
    <property type="molecule type" value="Genomic_DNA"/>
</dbReference>